<dbReference type="InterPro" id="IPR027417">
    <property type="entry name" value="P-loop_NTPase"/>
</dbReference>
<feature type="domain" description="Response regulatory" evidence="7">
    <location>
        <begin position="6"/>
        <end position="120"/>
    </location>
</feature>
<dbReference type="InterPro" id="IPR025944">
    <property type="entry name" value="Sigma_54_int_dom_CS"/>
</dbReference>
<evidence type="ECO:0000259" key="7">
    <source>
        <dbReference type="PROSITE" id="PS50110"/>
    </source>
</evidence>
<dbReference type="InterPro" id="IPR025662">
    <property type="entry name" value="Sigma_54_int_dom_ATP-bd_1"/>
</dbReference>
<dbReference type="PANTHER" id="PTHR32071:SF57">
    <property type="entry name" value="C4-DICARBOXYLATE TRANSPORT TRANSCRIPTIONAL REGULATORY PROTEIN DCTD"/>
    <property type="match status" value="1"/>
</dbReference>
<dbReference type="EMBL" id="JBBUTF010000016">
    <property type="protein sequence ID" value="MEK8027717.1"/>
    <property type="molecule type" value="Genomic_DNA"/>
</dbReference>
<dbReference type="InterPro" id="IPR001789">
    <property type="entry name" value="Sig_transdc_resp-reg_receiver"/>
</dbReference>
<dbReference type="SUPFAM" id="SSF52540">
    <property type="entry name" value="P-loop containing nucleoside triphosphate hydrolases"/>
    <property type="match status" value="1"/>
</dbReference>
<dbReference type="RefSeq" id="WP_341375499.1">
    <property type="nucleotide sequence ID" value="NZ_JBBUTF010000016.1"/>
</dbReference>
<dbReference type="PRINTS" id="PR01590">
    <property type="entry name" value="HTHFIS"/>
</dbReference>
<dbReference type="SMART" id="SM00448">
    <property type="entry name" value="REC"/>
    <property type="match status" value="1"/>
</dbReference>
<gene>
    <name evidence="8" type="ORF">AACH11_17265</name>
</gene>
<keyword evidence="3" id="KW-0805">Transcription regulation</keyword>
<dbReference type="Pfam" id="PF00072">
    <property type="entry name" value="Response_reg"/>
    <property type="match status" value="1"/>
</dbReference>
<reference evidence="8 9" key="1">
    <citation type="submission" date="2024-04" db="EMBL/GenBank/DDBJ databases">
        <title>Novel species of the genus Ideonella isolated from streams.</title>
        <authorList>
            <person name="Lu H."/>
        </authorList>
    </citation>
    <scope>NUCLEOTIDE SEQUENCE [LARGE SCALE GENOMIC DNA]</scope>
    <source>
        <strain evidence="8 9">BYS139W</strain>
    </source>
</reference>
<dbReference type="PANTHER" id="PTHR32071">
    <property type="entry name" value="TRANSCRIPTIONAL REGULATORY PROTEIN"/>
    <property type="match status" value="1"/>
</dbReference>
<evidence type="ECO:0000313" key="9">
    <source>
        <dbReference type="Proteomes" id="UP001368500"/>
    </source>
</evidence>
<keyword evidence="9" id="KW-1185">Reference proteome</keyword>
<evidence type="ECO:0000256" key="1">
    <source>
        <dbReference type="ARBA" id="ARBA00022741"/>
    </source>
</evidence>
<dbReference type="InterPro" id="IPR002197">
    <property type="entry name" value="HTH_Fis"/>
</dbReference>
<keyword evidence="4" id="KW-0804">Transcription</keyword>
<dbReference type="CDD" id="cd17549">
    <property type="entry name" value="REC_DctD-like"/>
    <property type="match status" value="1"/>
</dbReference>
<organism evidence="8 9">
    <name type="scientific">Pseudaquabacterium rugosum</name>
    <dbReference type="NCBI Taxonomy" id="2984194"/>
    <lineage>
        <taxon>Bacteria</taxon>
        <taxon>Pseudomonadati</taxon>
        <taxon>Pseudomonadota</taxon>
        <taxon>Betaproteobacteria</taxon>
        <taxon>Burkholderiales</taxon>
        <taxon>Sphaerotilaceae</taxon>
        <taxon>Pseudaquabacterium</taxon>
    </lineage>
</organism>
<dbReference type="InterPro" id="IPR002078">
    <property type="entry name" value="Sigma_54_int"/>
</dbReference>
<evidence type="ECO:0000256" key="4">
    <source>
        <dbReference type="ARBA" id="ARBA00023163"/>
    </source>
</evidence>
<dbReference type="PROSITE" id="PS50110">
    <property type="entry name" value="RESPONSE_REGULATORY"/>
    <property type="match status" value="1"/>
</dbReference>
<feature type="modified residue" description="4-aspartylphosphate" evidence="5">
    <location>
        <position position="55"/>
    </location>
</feature>
<dbReference type="Gene3D" id="1.10.8.60">
    <property type="match status" value="1"/>
</dbReference>
<dbReference type="Gene3D" id="3.40.50.300">
    <property type="entry name" value="P-loop containing nucleotide triphosphate hydrolases"/>
    <property type="match status" value="1"/>
</dbReference>
<dbReference type="PROSITE" id="PS00675">
    <property type="entry name" value="SIGMA54_INTERACT_1"/>
    <property type="match status" value="1"/>
</dbReference>
<evidence type="ECO:0000256" key="2">
    <source>
        <dbReference type="ARBA" id="ARBA00022840"/>
    </source>
</evidence>
<evidence type="ECO:0000256" key="3">
    <source>
        <dbReference type="ARBA" id="ARBA00023015"/>
    </source>
</evidence>
<sequence length="465" mass="50355">MSPELTVLLVEDDPHVQLGCLQALQLAGYRTQAVDSAEQARPLLAAGYAGIVVTDMRLPGADGLNLIRECHALDPELPVIMITGHGDVSLAVEAMRSGAYDFIPKPFSPEVFVETVKRALDKRRLTLEVAALKRALADRESLAGQLVGISPQIVKVRQLVSEVADTPVDVLIHGETGTGKEVVARALHEHSRRKSGAYVALNCGGLPDNLIDSELFGHEAGAFTGAQKRRIGKIEHANAGTLFLDELESMPLPVQIKLLRVLQERQVERLGANNGLPVDVRVVAATKDDLLARAREGSFRADLYYRLNVITIELPPLRERREDIPLLLEHFLLLAASRYARPQPTVSSAQLHRLMSHDWPGNVRELRNVADCLVLGVAKEPLLPAAPLPPAPDGGVTALADAGGYGLPSNGGASLGELVDGYERSLIADELKRQEHNITRTAKALRMAKTTLADKIRKHGLQAGD</sequence>
<dbReference type="CDD" id="cd00009">
    <property type="entry name" value="AAA"/>
    <property type="match status" value="1"/>
</dbReference>
<dbReference type="Proteomes" id="UP001368500">
    <property type="component" value="Unassembled WGS sequence"/>
</dbReference>
<comment type="caution">
    <text evidence="8">The sequence shown here is derived from an EMBL/GenBank/DDBJ whole genome shotgun (WGS) entry which is preliminary data.</text>
</comment>
<dbReference type="Pfam" id="PF25601">
    <property type="entry name" value="AAA_lid_14"/>
    <property type="match status" value="1"/>
</dbReference>
<dbReference type="PROSITE" id="PS50045">
    <property type="entry name" value="SIGMA54_INTERACT_4"/>
    <property type="match status" value="1"/>
</dbReference>
<dbReference type="PROSITE" id="PS00688">
    <property type="entry name" value="SIGMA54_INTERACT_3"/>
    <property type="match status" value="1"/>
</dbReference>
<evidence type="ECO:0000313" key="8">
    <source>
        <dbReference type="EMBL" id="MEK8027717.1"/>
    </source>
</evidence>
<dbReference type="InterPro" id="IPR009057">
    <property type="entry name" value="Homeodomain-like_sf"/>
</dbReference>
<dbReference type="InterPro" id="IPR011006">
    <property type="entry name" value="CheY-like_superfamily"/>
</dbReference>
<feature type="domain" description="Sigma-54 factor interaction" evidence="6">
    <location>
        <begin position="146"/>
        <end position="375"/>
    </location>
</feature>
<keyword evidence="5" id="KW-0597">Phosphoprotein</keyword>
<name>A0ABU9BCU4_9BURK</name>
<dbReference type="InterPro" id="IPR003593">
    <property type="entry name" value="AAA+_ATPase"/>
</dbReference>
<keyword evidence="1" id="KW-0547">Nucleotide-binding</keyword>
<protein>
    <submittedName>
        <fullName evidence="8">Sigma-54 dependent transcriptional regulator</fullName>
    </submittedName>
</protein>
<evidence type="ECO:0000259" key="6">
    <source>
        <dbReference type="PROSITE" id="PS50045"/>
    </source>
</evidence>
<dbReference type="Pfam" id="PF00158">
    <property type="entry name" value="Sigma54_activat"/>
    <property type="match status" value="1"/>
</dbReference>
<accession>A0ABU9BCU4</accession>
<dbReference type="SMART" id="SM00382">
    <property type="entry name" value="AAA"/>
    <property type="match status" value="1"/>
</dbReference>
<evidence type="ECO:0000256" key="5">
    <source>
        <dbReference type="PROSITE-ProRule" id="PRU00169"/>
    </source>
</evidence>
<keyword evidence="2" id="KW-0067">ATP-binding</keyword>
<dbReference type="Gene3D" id="3.40.50.2300">
    <property type="match status" value="1"/>
</dbReference>
<dbReference type="SUPFAM" id="SSF52172">
    <property type="entry name" value="CheY-like"/>
    <property type="match status" value="1"/>
</dbReference>
<dbReference type="InterPro" id="IPR058031">
    <property type="entry name" value="AAA_lid_NorR"/>
</dbReference>
<proteinExistence type="predicted"/>
<dbReference type="SUPFAM" id="SSF46689">
    <property type="entry name" value="Homeodomain-like"/>
    <property type="match status" value="1"/>
</dbReference>
<dbReference type="Gene3D" id="1.10.10.60">
    <property type="entry name" value="Homeodomain-like"/>
    <property type="match status" value="1"/>
</dbReference>